<sequence>MDESDESLCFDSDDFDEDNRPSDIVFGEAGDVMAEFEEDCSQSEEEREEQKAACVYRARGDSPETTTSDEESADAKAEAALALRSRGIIRTQDSALVQATALSHFMSAPKSRVETCSECFSRRAARGSELCSHCKTELRQLKRCLGK</sequence>
<evidence type="ECO:0000313" key="2">
    <source>
        <dbReference type="EMBL" id="CAJ1375079.1"/>
    </source>
</evidence>
<keyword evidence="3" id="KW-1185">Reference proteome</keyword>
<organism evidence="2 3">
    <name type="scientific">Effrenium voratum</name>
    <dbReference type="NCBI Taxonomy" id="2562239"/>
    <lineage>
        <taxon>Eukaryota</taxon>
        <taxon>Sar</taxon>
        <taxon>Alveolata</taxon>
        <taxon>Dinophyceae</taxon>
        <taxon>Suessiales</taxon>
        <taxon>Symbiodiniaceae</taxon>
        <taxon>Effrenium</taxon>
    </lineage>
</organism>
<evidence type="ECO:0000256" key="1">
    <source>
        <dbReference type="SAM" id="MobiDB-lite"/>
    </source>
</evidence>
<dbReference type="AlphaFoldDB" id="A0AA36HTJ7"/>
<dbReference type="Proteomes" id="UP001178507">
    <property type="component" value="Unassembled WGS sequence"/>
</dbReference>
<comment type="caution">
    <text evidence="2">The sequence shown here is derived from an EMBL/GenBank/DDBJ whole genome shotgun (WGS) entry which is preliminary data.</text>
</comment>
<feature type="compositionally biased region" description="Acidic residues" evidence="1">
    <location>
        <begin position="1"/>
        <end position="17"/>
    </location>
</feature>
<protein>
    <submittedName>
        <fullName evidence="2">Uncharacterized protein</fullName>
    </submittedName>
</protein>
<proteinExistence type="predicted"/>
<accession>A0AA36HTJ7</accession>
<feature type="region of interest" description="Disordered" evidence="1">
    <location>
        <begin position="1"/>
        <end position="24"/>
    </location>
</feature>
<dbReference type="EMBL" id="CAUJNA010000300">
    <property type="protein sequence ID" value="CAJ1375079.1"/>
    <property type="molecule type" value="Genomic_DNA"/>
</dbReference>
<evidence type="ECO:0000313" key="3">
    <source>
        <dbReference type="Proteomes" id="UP001178507"/>
    </source>
</evidence>
<feature type="compositionally biased region" description="Acidic residues" evidence="1">
    <location>
        <begin position="36"/>
        <end position="47"/>
    </location>
</feature>
<reference evidence="2" key="1">
    <citation type="submission" date="2023-08" db="EMBL/GenBank/DDBJ databases">
        <authorList>
            <person name="Chen Y."/>
            <person name="Shah S."/>
            <person name="Dougan E. K."/>
            <person name="Thang M."/>
            <person name="Chan C."/>
        </authorList>
    </citation>
    <scope>NUCLEOTIDE SEQUENCE</scope>
</reference>
<name>A0AA36HTJ7_9DINO</name>
<gene>
    <name evidence="2" type="ORF">EVOR1521_LOCUS4446</name>
</gene>
<feature type="region of interest" description="Disordered" evidence="1">
    <location>
        <begin position="36"/>
        <end position="76"/>
    </location>
</feature>